<evidence type="ECO:0000256" key="3">
    <source>
        <dbReference type="ARBA" id="ARBA00022842"/>
    </source>
</evidence>
<evidence type="ECO:0000256" key="4">
    <source>
        <dbReference type="RuleBase" id="RU003476"/>
    </source>
</evidence>
<comment type="caution">
    <text evidence="6">The sequence shown here is derived from an EMBL/GenBank/DDBJ whole genome shotgun (WGS) entry which is preliminary data.</text>
</comment>
<dbReference type="GO" id="GO:0016787">
    <property type="term" value="F:hydrolase activity"/>
    <property type="evidence" value="ECO:0007669"/>
    <property type="project" value="UniProtKB-KW"/>
</dbReference>
<dbReference type="PANTHER" id="PTHR43222:SF2">
    <property type="entry name" value="NUDIX HYDROLASE 23, CHLOROPLASTIC"/>
    <property type="match status" value="1"/>
</dbReference>
<dbReference type="InterPro" id="IPR020476">
    <property type="entry name" value="Nudix_hydrolase"/>
</dbReference>
<sequence>MAAKFCMECGQPLELRDFLGTERLACTGEGCKFVHWGNYSIGVGALVLRDEKVLLVRRAIEPGKGNWTNPGGYIEQHEPIEETIVREVYEESGVRAKVREIVAVRDQPRDIHNVYIAFAMEYQEGDPVPDGVESDGAGFFSLEEMKEMKVAGFTQWLVNIALNQTGAGLKADKSPIVPVNGHGFSILND</sequence>
<dbReference type="Gene3D" id="3.90.79.10">
    <property type="entry name" value="Nucleoside Triphosphate Pyrophosphohydrolase"/>
    <property type="match status" value="1"/>
</dbReference>
<dbReference type="EMBL" id="VNJI01000040">
    <property type="protein sequence ID" value="TVY07271.1"/>
    <property type="molecule type" value="Genomic_DNA"/>
</dbReference>
<dbReference type="InterPro" id="IPR000086">
    <property type="entry name" value="NUDIX_hydrolase_dom"/>
</dbReference>
<dbReference type="InterPro" id="IPR020084">
    <property type="entry name" value="NUDIX_hydrolase_CS"/>
</dbReference>
<proteinExistence type="inferred from homology"/>
<gene>
    <name evidence="6" type="ORF">FPZ49_24895</name>
</gene>
<protein>
    <submittedName>
        <fullName evidence="6">NUDIX domain-containing protein</fullName>
    </submittedName>
</protein>
<keyword evidence="3" id="KW-0460">Magnesium</keyword>
<organism evidence="6 7">
    <name type="scientific">Paenibacillus cremeus</name>
    <dbReference type="NCBI Taxonomy" id="2163881"/>
    <lineage>
        <taxon>Bacteria</taxon>
        <taxon>Bacillati</taxon>
        <taxon>Bacillota</taxon>
        <taxon>Bacilli</taxon>
        <taxon>Bacillales</taxon>
        <taxon>Paenibacillaceae</taxon>
        <taxon>Paenibacillus</taxon>
    </lineage>
</organism>
<dbReference type="SUPFAM" id="SSF55811">
    <property type="entry name" value="Nudix"/>
    <property type="match status" value="1"/>
</dbReference>
<comment type="cofactor">
    <cofactor evidence="1">
        <name>Mg(2+)</name>
        <dbReference type="ChEBI" id="CHEBI:18420"/>
    </cofactor>
</comment>
<dbReference type="InterPro" id="IPR015797">
    <property type="entry name" value="NUDIX_hydrolase-like_dom_sf"/>
</dbReference>
<evidence type="ECO:0000256" key="2">
    <source>
        <dbReference type="ARBA" id="ARBA00022801"/>
    </source>
</evidence>
<feature type="domain" description="Nudix hydrolase" evidence="5">
    <location>
        <begin position="38"/>
        <end position="163"/>
    </location>
</feature>
<dbReference type="PRINTS" id="PR00502">
    <property type="entry name" value="NUDIXFAMILY"/>
</dbReference>
<evidence type="ECO:0000313" key="6">
    <source>
        <dbReference type="EMBL" id="TVY07271.1"/>
    </source>
</evidence>
<keyword evidence="2 4" id="KW-0378">Hydrolase</keyword>
<dbReference type="PANTHER" id="PTHR43222">
    <property type="entry name" value="NUDIX HYDROLASE 23"/>
    <property type="match status" value="1"/>
</dbReference>
<name>A0A559K546_9BACL</name>
<dbReference type="PROSITE" id="PS00893">
    <property type="entry name" value="NUDIX_BOX"/>
    <property type="match status" value="1"/>
</dbReference>
<dbReference type="OrthoDB" id="9800077at2"/>
<evidence type="ECO:0000259" key="5">
    <source>
        <dbReference type="PROSITE" id="PS51462"/>
    </source>
</evidence>
<reference evidence="6 7" key="1">
    <citation type="submission" date="2019-07" db="EMBL/GenBank/DDBJ databases">
        <authorList>
            <person name="Kim J."/>
        </authorList>
    </citation>
    <scope>NUCLEOTIDE SEQUENCE [LARGE SCALE GENOMIC DNA]</scope>
    <source>
        <strain evidence="6 7">JC52</strain>
    </source>
</reference>
<comment type="similarity">
    <text evidence="4">Belongs to the Nudix hydrolase family.</text>
</comment>
<dbReference type="Proteomes" id="UP000317036">
    <property type="component" value="Unassembled WGS sequence"/>
</dbReference>
<evidence type="ECO:0000313" key="7">
    <source>
        <dbReference type="Proteomes" id="UP000317036"/>
    </source>
</evidence>
<dbReference type="Pfam" id="PF00293">
    <property type="entry name" value="NUDIX"/>
    <property type="match status" value="1"/>
</dbReference>
<evidence type="ECO:0000256" key="1">
    <source>
        <dbReference type="ARBA" id="ARBA00001946"/>
    </source>
</evidence>
<keyword evidence="7" id="KW-1185">Reference proteome</keyword>
<dbReference type="PROSITE" id="PS51462">
    <property type="entry name" value="NUDIX"/>
    <property type="match status" value="1"/>
</dbReference>
<dbReference type="AlphaFoldDB" id="A0A559K546"/>
<accession>A0A559K546</accession>